<protein>
    <submittedName>
        <fullName evidence="1">Uncharacterized protein</fullName>
    </submittedName>
</protein>
<gene>
    <name evidence="1" type="ORF">AR1Y2_2697</name>
</gene>
<evidence type="ECO:0000313" key="1">
    <source>
        <dbReference type="EMBL" id="QCP36151.1"/>
    </source>
</evidence>
<keyword evidence="2" id="KW-1185">Reference proteome</keyword>
<sequence>MAEMDGQESKGGTIVCDIAEDLEFCIDDILAICEFATDE</sequence>
<accession>A0A4P8IGQ9</accession>
<name>A0A4P8IGQ9_9FIRM</name>
<reference evidence="1 2" key="1">
    <citation type="submission" date="2019-05" db="EMBL/GenBank/DDBJ databases">
        <title>Complete genome sequencing of Anaerostipes rhamnosivorans.</title>
        <authorList>
            <person name="Bui T.P.N."/>
            <person name="de Vos W.M."/>
        </authorList>
    </citation>
    <scope>NUCLEOTIDE SEQUENCE [LARGE SCALE GENOMIC DNA]</scope>
    <source>
        <strain evidence="1 2">1y2</strain>
    </source>
</reference>
<dbReference type="AlphaFoldDB" id="A0A4P8IGQ9"/>
<dbReference type="KEGG" id="arf:AR1Y2_2697"/>
<dbReference type="Proteomes" id="UP000298653">
    <property type="component" value="Chromosome"/>
</dbReference>
<dbReference type="EMBL" id="CP040058">
    <property type="protein sequence ID" value="QCP36151.1"/>
    <property type="molecule type" value="Genomic_DNA"/>
</dbReference>
<proteinExistence type="predicted"/>
<organism evidence="1 2">
    <name type="scientific">Anaerostipes rhamnosivorans</name>
    <dbReference type="NCBI Taxonomy" id="1229621"/>
    <lineage>
        <taxon>Bacteria</taxon>
        <taxon>Bacillati</taxon>
        <taxon>Bacillota</taxon>
        <taxon>Clostridia</taxon>
        <taxon>Lachnospirales</taxon>
        <taxon>Lachnospiraceae</taxon>
        <taxon>Anaerostipes</taxon>
    </lineage>
</organism>
<evidence type="ECO:0000313" key="2">
    <source>
        <dbReference type="Proteomes" id="UP000298653"/>
    </source>
</evidence>